<gene>
    <name evidence="4" type="ORF">BG04_291</name>
</gene>
<reference evidence="4 5" key="1">
    <citation type="journal article" date="2015" name="Genome Announc.">
        <title>Complete genome sequences for 35 biothreat assay-relevant bacillus species.</title>
        <authorList>
            <person name="Johnson S.L."/>
            <person name="Daligault H.E."/>
            <person name="Davenport K.W."/>
            <person name="Jaissle J."/>
            <person name="Frey K.G."/>
            <person name="Ladner J.T."/>
            <person name="Broomall S.M."/>
            <person name="Bishop-Lilly K.A."/>
            <person name="Bruce D.C."/>
            <person name="Gibbons H.S."/>
            <person name="Coyne S.R."/>
            <person name="Lo C.C."/>
            <person name="Meincke L."/>
            <person name="Munk A.C."/>
            <person name="Koroleva G.I."/>
            <person name="Rosenzweig C.N."/>
            <person name="Palacios G.F."/>
            <person name="Redden C.L."/>
            <person name="Minogue T.D."/>
            <person name="Chain P.S."/>
        </authorList>
    </citation>
    <scope>NUCLEOTIDE SEQUENCE [LARGE SCALE GENOMIC DNA]</scope>
    <source>
        <strain evidence="5">ATCC 14581 / DSM 32 / JCM 2506 / NBRC 15308 / NCIMB 9376 / NCTC 10342 / NRRL B-14308 / VKM B-512</strain>
    </source>
</reference>
<evidence type="ECO:0000313" key="5">
    <source>
        <dbReference type="Proteomes" id="UP000031829"/>
    </source>
</evidence>
<dbReference type="KEGG" id="bmeg:BG04_291"/>
<dbReference type="SUPFAM" id="SSF88713">
    <property type="entry name" value="Glycoside hydrolase/deacetylase"/>
    <property type="match status" value="1"/>
</dbReference>
<dbReference type="PROSITE" id="PS51677">
    <property type="entry name" value="NODB"/>
    <property type="match status" value="1"/>
</dbReference>
<dbReference type="PANTHER" id="PTHR10587">
    <property type="entry name" value="GLYCOSYL TRANSFERASE-RELATED"/>
    <property type="match status" value="1"/>
</dbReference>
<evidence type="ECO:0000259" key="3">
    <source>
        <dbReference type="PROSITE" id="PS51677"/>
    </source>
</evidence>
<dbReference type="PANTHER" id="PTHR10587:SF133">
    <property type="entry name" value="CHITIN DEACETYLASE 1-RELATED"/>
    <property type="match status" value="1"/>
</dbReference>
<sequence>MNQNSPKYVALTFDDGPSAYTAAILKILKRYNVRATFFVVGAEAEKFPKLIRRIHRAKHVIGNHTWSHPDITTLSKRELWKEITSTNIQIEKIIGYSPKLFRAPYSSINDTALAAIKELGMTSVLWNVDSQDWREEDPLAICKYTIKNLQEKNLIVMHDGDRYGSGARDQIVASLPKLIKYLIKNDYQFVTVPEFHRVAYKIEGWP</sequence>
<evidence type="ECO:0000256" key="2">
    <source>
        <dbReference type="ARBA" id="ARBA00022801"/>
    </source>
</evidence>
<evidence type="ECO:0000313" key="4">
    <source>
        <dbReference type="EMBL" id="AJI24967.1"/>
    </source>
</evidence>
<accession>A0A0B6AV46</accession>
<dbReference type="EMBL" id="CP009920">
    <property type="protein sequence ID" value="AJI24967.1"/>
    <property type="molecule type" value="Genomic_DNA"/>
</dbReference>
<dbReference type="GO" id="GO:0016810">
    <property type="term" value="F:hydrolase activity, acting on carbon-nitrogen (but not peptide) bonds"/>
    <property type="evidence" value="ECO:0007669"/>
    <property type="project" value="InterPro"/>
</dbReference>
<dbReference type="InterPro" id="IPR002509">
    <property type="entry name" value="NODB_dom"/>
</dbReference>
<dbReference type="RefSeq" id="WP_034650264.1">
    <property type="nucleotide sequence ID" value="NZ_BCVB01000006.1"/>
</dbReference>
<dbReference type="GO" id="GO:0016020">
    <property type="term" value="C:membrane"/>
    <property type="evidence" value="ECO:0007669"/>
    <property type="project" value="TreeGrafter"/>
</dbReference>
<keyword evidence="1" id="KW-0479">Metal-binding</keyword>
<dbReference type="CDD" id="cd10917">
    <property type="entry name" value="CE4_NodB_like_6s_7s"/>
    <property type="match status" value="1"/>
</dbReference>
<dbReference type="InterPro" id="IPR011330">
    <property type="entry name" value="Glyco_hydro/deAcase_b/a-brl"/>
</dbReference>
<dbReference type="GO" id="GO:0046872">
    <property type="term" value="F:metal ion binding"/>
    <property type="evidence" value="ECO:0007669"/>
    <property type="project" value="UniProtKB-KW"/>
</dbReference>
<keyword evidence="2" id="KW-0378">Hydrolase</keyword>
<dbReference type="Gene3D" id="3.20.20.370">
    <property type="entry name" value="Glycoside hydrolase/deacetylase"/>
    <property type="match status" value="1"/>
</dbReference>
<feature type="domain" description="NodB homology" evidence="3">
    <location>
        <begin position="7"/>
        <end position="190"/>
    </location>
</feature>
<dbReference type="AlphaFoldDB" id="A0A0B6AV46"/>
<dbReference type="InterPro" id="IPR050248">
    <property type="entry name" value="Polysacc_deacetylase_ArnD"/>
</dbReference>
<name>A0A0B6AV46_PRIM2</name>
<evidence type="ECO:0000256" key="1">
    <source>
        <dbReference type="ARBA" id="ARBA00022723"/>
    </source>
</evidence>
<organism evidence="4 5">
    <name type="scientific">Priestia megaterium (strain ATCC 14581 / DSM 32 / CCUG 1817 / JCM 2506 / NBRC 15308 / NCIMB 9376 / NCTC 10342 / NRRL B-14308 / VKM B-512 / Ford 19)</name>
    <name type="common">Bacillus megaterium</name>
    <dbReference type="NCBI Taxonomy" id="1348623"/>
    <lineage>
        <taxon>Bacteria</taxon>
        <taxon>Bacillati</taxon>
        <taxon>Bacillota</taxon>
        <taxon>Bacilli</taxon>
        <taxon>Bacillales</taxon>
        <taxon>Bacillaceae</taxon>
        <taxon>Priestia</taxon>
    </lineage>
</organism>
<dbReference type="HOGENOM" id="CLU_021264_0_0_9"/>
<dbReference type="Pfam" id="PF01522">
    <property type="entry name" value="Polysacc_deac_1"/>
    <property type="match status" value="1"/>
</dbReference>
<dbReference type="GeneID" id="93643806"/>
<dbReference type="Proteomes" id="UP000031829">
    <property type="component" value="Chromosome"/>
</dbReference>
<dbReference type="GO" id="GO:0005975">
    <property type="term" value="P:carbohydrate metabolic process"/>
    <property type="evidence" value="ECO:0007669"/>
    <property type="project" value="InterPro"/>
</dbReference>
<proteinExistence type="predicted"/>
<protein>
    <submittedName>
        <fullName evidence="4">Polysaccharide deacetylase family protein</fullName>
    </submittedName>
</protein>